<evidence type="ECO:0000256" key="6">
    <source>
        <dbReference type="HAMAP-Rule" id="MF_00379"/>
    </source>
</evidence>
<dbReference type="CDD" id="cd04164">
    <property type="entry name" value="trmE"/>
    <property type="match status" value="1"/>
</dbReference>
<dbReference type="PANTHER" id="PTHR42714:SF2">
    <property type="entry name" value="TRNA MODIFICATION GTPASE GTPBP3, MITOCHONDRIAL"/>
    <property type="match status" value="1"/>
</dbReference>
<evidence type="ECO:0000256" key="2">
    <source>
        <dbReference type="ARBA" id="ARBA00022694"/>
    </source>
</evidence>
<dbReference type="PANTHER" id="PTHR42714">
    <property type="entry name" value="TRNA MODIFICATION GTPASE GTPBP3"/>
    <property type="match status" value="1"/>
</dbReference>
<dbReference type="NCBIfam" id="NF003661">
    <property type="entry name" value="PRK05291.1-3"/>
    <property type="match status" value="1"/>
</dbReference>
<dbReference type="CDD" id="cd14858">
    <property type="entry name" value="TrmE_N"/>
    <property type="match status" value="1"/>
</dbReference>
<evidence type="ECO:0000313" key="9">
    <source>
        <dbReference type="Proteomes" id="UP001237448"/>
    </source>
</evidence>
<feature type="binding site" evidence="6">
    <location>
        <position position="253"/>
    </location>
    <ligand>
        <name>K(+)</name>
        <dbReference type="ChEBI" id="CHEBI:29103"/>
    </ligand>
</feature>
<comment type="cofactor">
    <cofactor evidence="6">
        <name>K(+)</name>
        <dbReference type="ChEBI" id="CHEBI:29103"/>
    </cofactor>
    <text evidence="6">Binds 1 potassium ion per subunit.</text>
</comment>
<sequence>MNVPSLRYGENDTIFALASGAGRSGVAVIRLSGPGVRFGLETMAGGVPEPRRAVLRHLREPASGEVLDEALVLFFAGPASFTGEDVGEFHVHGGRAVVEAVLSALAGLAGFRVAERGEFTRRAVGNGRMDLTAAEGVADLVEAETGSQRRQALRQAGGALERAAADWRARLARLLAWAEAEIDFPDEEDVPALLASVRENAGTLHGEIEAALAGARRGERIREGAVVVIAGPPNAGKSTLLNALAQRDVAIVSPIAGTTRDTIEVHLDLGGYAVTLVDTAGLRETTDVVETMGVERARASLERADLVVWLESADARAEPPAVAAPLLRIRTKDDQPGSAAIGAFDVSLSVHGGTGMATLLARLEAMARAALEGGEQALVTRARHRQELEIVARHLDIVRGADVDTPVEFIAEDLRLAARAVGRLTGRVDIDEIYDLIFREFCIGK</sequence>
<evidence type="ECO:0000256" key="3">
    <source>
        <dbReference type="ARBA" id="ARBA00022741"/>
    </source>
</evidence>
<evidence type="ECO:0000313" key="8">
    <source>
        <dbReference type="EMBL" id="MDQ0396060.1"/>
    </source>
</evidence>
<accession>A0ABU0FPU2</accession>
<dbReference type="InterPro" id="IPR018948">
    <property type="entry name" value="GTP-bd_TrmE_N"/>
</dbReference>
<dbReference type="InterPro" id="IPR025867">
    <property type="entry name" value="MnmE_helical"/>
</dbReference>
<dbReference type="NCBIfam" id="TIGR00231">
    <property type="entry name" value="small_GTP"/>
    <property type="match status" value="1"/>
</dbReference>
<dbReference type="Gene3D" id="1.20.120.430">
    <property type="entry name" value="tRNA modification GTPase MnmE domain 2"/>
    <property type="match status" value="1"/>
</dbReference>
<dbReference type="EC" id="3.6.-.-" evidence="6"/>
<evidence type="ECO:0000256" key="4">
    <source>
        <dbReference type="ARBA" id="ARBA00022958"/>
    </source>
</evidence>
<dbReference type="PROSITE" id="PS51709">
    <property type="entry name" value="G_TRME"/>
    <property type="match status" value="1"/>
</dbReference>
<dbReference type="Proteomes" id="UP001237448">
    <property type="component" value="Unassembled WGS sequence"/>
</dbReference>
<keyword evidence="4 6" id="KW-0630">Potassium</keyword>
<feature type="binding site" evidence="6">
    <location>
        <position position="88"/>
    </location>
    <ligand>
        <name>(6S)-5-formyl-5,6,7,8-tetrahydrofolate</name>
        <dbReference type="ChEBI" id="CHEBI:57457"/>
    </ligand>
</feature>
<comment type="function">
    <text evidence="6">Exhibits a very high intrinsic GTPase hydrolysis rate. Involved in the addition of a carboxymethylaminomethyl (cmnm) group at the wobble position (U34) of certain tRNAs, forming tRNA-cmnm(5)s(2)U34.</text>
</comment>
<evidence type="ECO:0000256" key="5">
    <source>
        <dbReference type="ARBA" id="ARBA00023134"/>
    </source>
</evidence>
<dbReference type="GO" id="GO:0016787">
    <property type="term" value="F:hydrolase activity"/>
    <property type="evidence" value="ECO:0007669"/>
    <property type="project" value="UniProtKB-KW"/>
</dbReference>
<organism evidence="8 9">
    <name type="scientific">Labrys monachus</name>
    <dbReference type="NCBI Taxonomy" id="217067"/>
    <lineage>
        <taxon>Bacteria</taxon>
        <taxon>Pseudomonadati</taxon>
        <taxon>Pseudomonadota</taxon>
        <taxon>Alphaproteobacteria</taxon>
        <taxon>Hyphomicrobiales</taxon>
        <taxon>Xanthobacteraceae</taxon>
        <taxon>Labrys</taxon>
    </lineage>
</organism>
<dbReference type="Pfam" id="PF12631">
    <property type="entry name" value="MnmE_helical"/>
    <property type="match status" value="1"/>
</dbReference>
<dbReference type="InterPro" id="IPR004520">
    <property type="entry name" value="GTPase_MnmE"/>
</dbReference>
<dbReference type="InterPro" id="IPR027417">
    <property type="entry name" value="P-loop_NTPase"/>
</dbReference>
<comment type="similarity">
    <text evidence="1 6">Belongs to the TRAFAC class TrmE-Era-EngA-EngB-Septin-like GTPase superfamily. TrmE GTPase family.</text>
</comment>
<proteinExistence type="inferred from homology"/>
<feature type="domain" description="TrmE-type G" evidence="7">
    <location>
        <begin position="224"/>
        <end position="368"/>
    </location>
</feature>
<comment type="subunit">
    <text evidence="6">Homodimer. Heterotetramer of two MnmE and two MnmG subunits.</text>
</comment>
<feature type="binding site" evidence="6">
    <location>
        <position position="255"/>
    </location>
    <ligand>
        <name>K(+)</name>
        <dbReference type="ChEBI" id="CHEBI:29103"/>
    </ligand>
</feature>
<dbReference type="InterPro" id="IPR006073">
    <property type="entry name" value="GTP-bd"/>
</dbReference>
<dbReference type="InterPro" id="IPR027266">
    <property type="entry name" value="TrmE/GcvT-like"/>
</dbReference>
<feature type="binding site" evidence="6">
    <location>
        <position position="259"/>
    </location>
    <ligand>
        <name>Mg(2+)</name>
        <dbReference type="ChEBI" id="CHEBI:18420"/>
    </ligand>
</feature>
<name>A0ABU0FPU2_9HYPH</name>
<dbReference type="Pfam" id="PF10396">
    <property type="entry name" value="TrmE_N"/>
    <property type="match status" value="1"/>
</dbReference>
<feature type="binding site" evidence="6">
    <location>
        <position position="128"/>
    </location>
    <ligand>
        <name>(6S)-5-formyl-5,6,7,8-tetrahydrofolate</name>
        <dbReference type="ChEBI" id="CHEBI:57457"/>
    </ligand>
</feature>
<feature type="binding site" evidence="6">
    <location>
        <position position="234"/>
    </location>
    <ligand>
        <name>K(+)</name>
        <dbReference type="ChEBI" id="CHEBI:29103"/>
    </ligand>
</feature>
<protein>
    <recommendedName>
        <fullName evidence="6">tRNA modification GTPase MnmE</fullName>
        <ecNumber evidence="6">3.6.-.-</ecNumber>
    </recommendedName>
</protein>
<keyword evidence="6" id="KW-0479">Metal-binding</keyword>
<keyword evidence="6" id="KW-0963">Cytoplasm</keyword>
<comment type="subcellular location">
    <subcellularLocation>
        <location evidence="6">Cytoplasm</location>
    </subcellularLocation>
</comment>
<dbReference type="Pfam" id="PF01926">
    <property type="entry name" value="MMR_HSR1"/>
    <property type="match status" value="1"/>
</dbReference>
<dbReference type="SUPFAM" id="SSF52540">
    <property type="entry name" value="P-loop containing nucleoside triphosphate hydrolases"/>
    <property type="match status" value="1"/>
</dbReference>
<reference evidence="8 9" key="1">
    <citation type="submission" date="2023-07" db="EMBL/GenBank/DDBJ databases">
        <title>Genomic Encyclopedia of Type Strains, Phase IV (KMG-IV): sequencing the most valuable type-strain genomes for metagenomic binning, comparative biology and taxonomic classification.</title>
        <authorList>
            <person name="Goeker M."/>
        </authorList>
    </citation>
    <scope>NUCLEOTIDE SEQUENCE [LARGE SCALE GENOMIC DNA]</scope>
    <source>
        <strain evidence="8 9">DSM 5896</strain>
    </source>
</reference>
<dbReference type="InterPro" id="IPR031168">
    <property type="entry name" value="G_TrmE"/>
</dbReference>
<dbReference type="Gene3D" id="3.40.50.300">
    <property type="entry name" value="P-loop containing nucleotide triphosphate hydrolases"/>
    <property type="match status" value="1"/>
</dbReference>
<comment type="caution">
    <text evidence="6">Lacks conserved residue(s) required for the propagation of feature annotation.</text>
</comment>
<feature type="binding site" evidence="6">
    <location>
        <begin position="234"/>
        <end position="239"/>
    </location>
    <ligand>
        <name>GTP</name>
        <dbReference type="ChEBI" id="CHEBI:37565"/>
    </ligand>
</feature>
<dbReference type="HAMAP" id="MF_00379">
    <property type="entry name" value="GTPase_MnmE"/>
    <property type="match status" value="1"/>
</dbReference>
<keyword evidence="3 6" id="KW-0547">Nucleotide-binding</keyword>
<dbReference type="SUPFAM" id="SSF116878">
    <property type="entry name" value="TrmE connector domain"/>
    <property type="match status" value="1"/>
</dbReference>
<evidence type="ECO:0000256" key="1">
    <source>
        <dbReference type="ARBA" id="ARBA00011043"/>
    </source>
</evidence>
<comment type="caution">
    <text evidence="8">The sequence shown here is derived from an EMBL/GenBank/DDBJ whole genome shotgun (WGS) entry which is preliminary data.</text>
</comment>
<dbReference type="RefSeq" id="WP_307435742.1">
    <property type="nucleotide sequence ID" value="NZ_JAUSVK010000001.1"/>
</dbReference>
<keyword evidence="5 6" id="KW-0342">GTP-binding</keyword>
<keyword evidence="6 8" id="KW-0378">Hydrolase</keyword>
<feature type="binding site" evidence="6">
    <location>
        <position position="445"/>
    </location>
    <ligand>
        <name>(6S)-5-formyl-5,6,7,8-tetrahydrofolate</name>
        <dbReference type="ChEBI" id="CHEBI:57457"/>
    </ligand>
</feature>
<keyword evidence="9" id="KW-1185">Reference proteome</keyword>
<dbReference type="InterPro" id="IPR005225">
    <property type="entry name" value="Small_GTP-bd"/>
</dbReference>
<feature type="binding site" evidence="6">
    <location>
        <begin position="278"/>
        <end position="281"/>
    </location>
    <ligand>
        <name>GTP</name>
        <dbReference type="ChEBI" id="CHEBI:37565"/>
    </ligand>
</feature>
<gene>
    <name evidence="6" type="primary">mnmE</name>
    <name evidence="6" type="synonym">trmE</name>
    <name evidence="8" type="ORF">J3R73_005852</name>
</gene>
<keyword evidence="6" id="KW-0460">Magnesium</keyword>
<dbReference type="InterPro" id="IPR027368">
    <property type="entry name" value="MnmE_dom2"/>
</dbReference>
<feature type="binding site" evidence="6">
    <location>
        <position position="30"/>
    </location>
    <ligand>
        <name>(6S)-5-formyl-5,6,7,8-tetrahydrofolate</name>
        <dbReference type="ChEBI" id="CHEBI:57457"/>
    </ligand>
</feature>
<keyword evidence="2 6" id="KW-0819">tRNA processing</keyword>
<evidence type="ECO:0000259" key="7">
    <source>
        <dbReference type="PROSITE" id="PS51709"/>
    </source>
</evidence>
<feature type="binding site" evidence="6">
    <location>
        <position position="258"/>
    </location>
    <ligand>
        <name>K(+)</name>
        <dbReference type="ChEBI" id="CHEBI:29103"/>
    </ligand>
</feature>
<dbReference type="EMBL" id="JAUSVK010000001">
    <property type="protein sequence ID" value="MDQ0396060.1"/>
    <property type="molecule type" value="Genomic_DNA"/>
</dbReference>
<feature type="binding site" evidence="6">
    <location>
        <position position="238"/>
    </location>
    <ligand>
        <name>Mg(2+)</name>
        <dbReference type="ChEBI" id="CHEBI:18420"/>
    </ligand>
</feature>
<feature type="binding site" evidence="6">
    <location>
        <begin position="253"/>
        <end position="259"/>
    </location>
    <ligand>
        <name>GTP</name>
        <dbReference type="ChEBI" id="CHEBI:37565"/>
    </ligand>
</feature>
<dbReference type="Gene3D" id="3.30.1360.120">
    <property type="entry name" value="Probable tRNA modification gtpase trme, domain 1"/>
    <property type="match status" value="1"/>
</dbReference>